<feature type="domain" description="SOCS box" evidence="2">
    <location>
        <begin position="305"/>
        <end position="354"/>
    </location>
</feature>
<dbReference type="PROSITE" id="PS50225">
    <property type="entry name" value="SOCS"/>
    <property type="match status" value="1"/>
</dbReference>
<dbReference type="Gene3D" id="1.10.750.20">
    <property type="entry name" value="SOCS box"/>
    <property type="match status" value="1"/>
</dbReference>
<evidence type="ECO:0000259" key="2">
    <source>
        <dbReference type="PROSITE" id="PS50225"/>
    </source>
</evidence>
<dbReference type="Gene3D" id="1.25.40.20">
    <property type="entry name" value="Ankyrin repeat-containing domain"/>
    <property type="match status" value="2"/>
</dbReference>
<dbReference type="EMBL" id="PZQS01000012">
    <property type="protein sequence ID" value="PVD20716.1"/>
    <property type="molecule type" value="Genomic_DNA"/>
</dbReference>
<dbReference type="SMART" id="SM00969">
    <property type="entry name" value="SOCS_box"/>
    <property type="match status" value="1"/>
</dbReference>
<dbReference type="SUPFAM" id="SSF48403">
    <property type="entry name" value="Ankyrin repeat"/>
    <property type="match status" value="1"/>
</dbReference>
<dbReference type="STRING" id="400727.A0A2T7NHT6"/>
<dbReference type="InterPro" id="IPR001496">
    <property type="entry name" value="SOCS_box"/>
</dbReference>
<sequence length="361" mass="41424">MDIDLDIILHFYAKVPSIIDRCIKKLTQSSYPHGSHFKDALLRHDVEKVKETAEKLKGYTINKLLTFNDPPWRFYLPALCIAIQWKNKEMVHCLLENGADPNRQGKITYNGADCWFLTPLQLVLRHIPEEGWPFDPELAEMLLLAGAEINKQVGITIEDEEEGGSMRFTTGNTYLHHCICHQQSYVVFDFLLDHGADLLKTEQMGKTPLHMASEVHCYNPYFVDELIRRGGLTQEEDDEGNTVLINLLMVLRENVDGIVQSLSVLHQAGYDLRKDKSLLRLDLRHFAAKNSIQALESGWLAEWLLDTQPKVLTLKQTCRLVVRKAIGKTCSYKKLSQLQLPSQLIDYLYLRDHSNSRLCYG</sequence>
<dbReference type="PANTHER" id="PTHR24118">
    <property type="entry name" value="POTE ANKYRIN DOMAIN"/>
    <property type="match status" value="1"/>
</dbReference>
<evidence type="ECO:0000313" key="4">
    <source>
        <dbReference type="Proteomes" id="UP000245119"/>
    </source>
</evidence>
<gene>
    <name evidence="3" type="ORF">C0Q70_18875</name>
</gene>
<reference evidence="3 4" key="1">
    <citation type="submission" date="2018-04" db="EMBL/GenBank/DDBJ databases">
        <title>The genome of golden apple snail Pomacea canaliculata provides insight into stress tolerance and invasive adaptation.</title>
        <authorList>
            <person name="Liu C."/>
            <person name="Liu B."/>
            <person name="Ren Y."/>
            <person name="Zhang Y."/>
            <person name="Wang H."/>
            <person name="Li S."/>
            <person name="Jiang F."/>
            <person name="Yin L."/>
            <person name="Zhang G."/>
            <person name="Qian W."/>
            <person name="Fan W."/>
        </authorList>
    </citation>
    <scope>NUCLEOTIDE SEQUENCE [LARGE SCALE GENOMIC DNA]</scope>
    <source>
        <strain evidence="3">SZHN2017</strain>
        <tissue evidence="3">Muscle</tissue>
    </source>
</reference>
<dbReference type="Proteomes" id="UP000245119">
    <property type="component" value="Linkage Group LG12"/>
</dbReference>
<dbReference type="Pfam" id="PF00023">
    <property type="entry name" value="Ank"/>
    <property type="match status" value="1"/>
</dbReference>
<dbReference type="SUPFAM" id="SSF158235">
    <property type="entry name" value="SOCS box-like"/>
    <property type="match status" value="1"/>
</dbReference>
<protein>
    <recommendedName>
        <fullName evidence="2">SOCS box domain-containing protein</fullName>
    </recommendedName>
</protein>
<dbReference type="OMA" id="MASEVHC"/>
<accession>A0A2T7NHT6</accession>
<dbReference type="InterPro" id="IPR036036">
    <property type="entry name" value="SOCS_box-like_dom_sf"/>
</dbReference>
<dbReference type="AlphaFoldDB" id="A0A2T7NHT6"/>
<feature type="repeat" description="ANK" evidence="1">
    <location>
        <begin position="204"/>
        <end position="238"/>
    </location>
</feature>
<keyword evidence="4" id="KW-1185">Reference proteome</keyword>
<dbReference type="SMART" id="SM00248">
    <property type="entry name" value="ANK"/>
    <property type="match status" value="4"/>
</dbReference>
<name>A0A2T7NHT6_POMCA</name>
<proteinExistence type="predicted"/>
<comment type="caution">
    <text evidence="3">The sequence shown here is derived from an EMBL/GenBank/DDBJ whole genome shotgun (WGS) entry which is preliminary data.</text>
</comment>
<organism evidence="3 4">
    <name type="scientific">Pomacea canaliculata</name>
    <name type="common">Golden apple snail</name>
    <dbReference type="NCBI Taxonomy" id="400727"/>
    <lineage>
        <taxon>Eukaryota</taxon>
        <taxon>Metazoa</taxon>
        <taxon>Spiralia</taxon>
        <taxon>Lophotrochozoa</taxon>
        <taxon>Mollusca</taxon>
        <taxon>Gastropoda</taxon>
        <taxon>Caenogastropoda</taxon>
        <taxon>Architaenioglossa</taxon>
        <taxon>Ampullarioidea</taxon>
        <taxon>Ampullariidae</taxon>
        <taxon>Pomacea</taxon>
    </lineage>
</organism>
<dbReference type="InterPro" id="IPR036770">
    <property type="entry name" value="Ankyrin_rpt-contain_sf"/>
</dbReference>
<keyword evidence="1" id="KW-0040">ANK repeat</keyword>
<dbReference type="PROSITE" id="PS50088">
    <property type="entry name" value="ANK_REPEAT"/>
    <property type="match status" value="1"/>
</dbReference>
<dbReference type="PANTHER" id="PTHR24118:SF99">
    <property type="entry name" value="POTE ANKYRIN DOMAIN FAMILY MEMBER 3C-RELATED"/>
    <property type="match status" value="1"/>
</dbReference>
<dbReference type="InterPro" id="IPR002110">
    <property type="entry name" value="Ankyrin_rpt"/>
</dbReference>
<evidence type="ECO:0000256" key="1">
    <source>
        <dbReference type="PROSITE-ProRule" id="PRU00023"/>
    </source>
</evidence>
<dbReference type="Pfam" id="PF07525">
    <property type="entry name" value="SOCS_box"/>
    <property type="match status" value="1"/>
</dbReference>
<dbReference type="GO" id="GO:0035556">
    <property type="term" value="P:intracellular signal transduction"/>
    <property type="evidence" value="ECO:0007669"/>
    <property type="project" value="InterPro"/>
</dbReference>
<evidence type="ECO:0000313" key="3">
    <source>
        <dbReference type="EMBL" id="PVD20716.1"/>
    </source>
</evidence>